<feature type="compositionally biased region" description="Basic and acidic residues" evidence="1">
    <location>
        <begin position="123"/>
        <end position="139"/>
    </location>
</feature>
<dbReference type="PANTHER" id="PTHR34409">
    <property type="entry name" value="SET DOMAIN-CONTAINING PROTEIN"/>
    <property type="match status" value="1"/>
</dbReference>
<dbReference type="Pfam" id="PF20681">
    <property type="entry name" value="DUF6818"/>
    <property type="match status" value="1"/>
</dbReference>
<dbReference type="InterPro" id="IPR049203">
    <property type="entry name" value="DUF6818"/>
</dbReference>
<dbReference type="PANTHER" id="PTHR34409:SF1">
    <property type="entry name" value="MYB-LIKE DOMAIN-CONTAINING PROTEIN"/>
    <property type="match status" value="1"/>
</dbReference>
<gene>
    <name evidence="3" type="ORF">ROZALSC1DRAFT_21741</name>
</gene>
<evidence type="ECO:0000313" key="4">
    <source>
        <dbReference type="Proteomes" id="UP000281549"/>
    </source>
</evidence>
<name>A0A4P9YKB8_ROZAC</name>
<dbReference type="EMBL" id="ML005119">
    <property type="protein sequence ID" value="RKP20053.1"/>
    <property type="molecule type" value="Genomic_DNA"/>
</dbReference>
<reference evidence="4" key="1">
    <citation type="journal article" date="2018" name="Nat. Microbiol.">
        <title>Leveraging single-cell genomics to expand the fungal tree of life.</title>
        <authorList>
            <person name="Ahrendt S.R."/>
            <person name="Quandt C.A."/>
            <person name="Ciobanu D."/>
            <person name="Clum A."/>
            <person name="Salamov A."/>
            <person name="Andreopoulos B."/>
            <person name="Cheng J.F."/>
            <person name="Woyke T."/>
            <person name="Pelin A."/>
            <person name="Henrissat B."/>
            <person name="Reynolds N.K."/>
            <person name="Benny G.L."/>
            <person name="Smith M.E."/>
            <person name="James T.Y."/>
            <person name="Grigoriev I.V."/>
        </authorList>
    </citation>
    <scope>NUCLEOTIDE SEQUENCE [LARGE SCALE GENOMIC DNA]</scope>
    <source>
        <strain evidence="4">CSF55</strain>
    </source>
</reference>
<protein>
    <recommendedName>
        <fullName evidence="2">DUF6818 domain-containing protein</fullName>
    </recommendedName>
</protein>
<feature type="region of interest" description="Disordered" evidence="1">
    <location>
        <begin position="115"/>
        <end position="139"/>
    </location>
</feature>
<evidence type="ECO:0000313" key="3">
    <source>
        <dbReference type="EMBL" id="RKP20053.1"/>
    </source>
</evidence>
<feature type="domain" description="DUF6818" evidence="2">
    <location>
        <begin position="80"/>
        <end position="163"/>
    </location>
</feature>
<sequence>MKMIYSDQWTCFENRANGFANFFCERRKSIANFDPNLISQIFAKSNLRAHPGNKHKMTRGKGWKDSETKRMLDIVKEILPAGGFQWEEVTVKYNLRRPSGFADRELDAIKRKFNSLRNTPKPTGKELKANKVGDPDCPPHVREAKQIQRLIETTNAVAEEDDDRLEEPWEKAAANAITNSVISGDMIMPFDELLADNNKEKFDDPSFDFTQFEEDNNLSTQPESDTETNSILSTPSAKRVKKISTKLNLPYSHLRLGIDDLRKIKKIPGTKTNGNGIFKESEKGGKARS</sequence>
<evidence type="ECO:0000256" key="1">
    <source>
        <dbReference type="SAM" id="MobiDB-lite"/>
    </source>
</evidence>
<organism evidence="3 4">
    <name type="scientific">Rozella allomycis (strain CSF55)</name>
    <dbReference type="NCBI Taxonomy" id="988480"/>
    <lineage>
        <taxon>Eukaryota</taxon>
        <taxon>Fungi</taxon>
        <taxon>Fungi incertae sedis</taxon>
        <taxon>Cryptomycota</taxon>
        <taxon>Cryptomycota incertae sedis</taxon>
        <taxon>Rozella</taxon>
    </lineage>
</organism>
<feature type="region of interest" description="Disordered" evidence="1">
    <location>
        <begin position="268"/>
        <end position="289"/>
    </location>
</feature>
<proteinExistence type="predicted"/>
<accession>A0A4P9YKB8</accession>
<evidence type="ECO:0000259" key="2">
    <source>
        <dbReference type="Pfam" id="PF20681"/>
    </source>
</evidence>
<feature type="compositionally biased region" description="Basic and acidic residues" evidence="1">
    <location>
        <begin position="279"/>
        <end position="289"/>
    </location>
</feature>
<dbReference type="Proteomes" id="UP000281549">
    <property type="component" value="Unassembled WGS sequence"/>
</dbReference>
<dbReference type="AlphaFoldDB" id="A0A4P9YKB8"/>